<dbReference type="GO" id="GO:0005886">
    <property type="term" value="C:plasma membrane"/>
    <property type="evidence" value="ECO:0007669"/>
    <property type="project" value="UniProtKB-SubCell"/>
</dbReference>
<keyword evidence="5" id="KW-0808">Transferase</keyword>
<keyword evidence="8" id="KW-0812">Transmembrane</keyword>
<proteinExistence type="predicted"/>
<keyword evidence="8" id="KW-1133">Transmembrane helix</keyword>
<feature type="transmembrane region" description="Helical" evidence="8">
    <location>
        <begin position="132"/>
        <end position="152"/>
    </location>
</feature>
<feature type="transmembrane region" description="Helical" evidence="8">
    <location>
        <begin position="334"/>
        <end position="355"/>
    </location>
</feature>
<dbReference type="InterPro" id="IPR003661">
    <property type="entry name" value="HisK_dim/P_dom"/>
</dbReference>
<dbReference type="EMBL" id="CP028324">
    <property type="protein sequence ID" value="AVR98451.1"/>
    <property type="molecule type" value="Genomic_DNA"/>
</dbReference>
<evidence type="ECO:0000256" key="2">
    <source>
        <dbReference type="ARBA" id="ARBA00004429"/>
    </source>
</evidence>
<evidence type="ECO:0000256" key="6">
    <source>
        <dbReference type="ARBA" id="ARBA00022777"/>
    </source>
</evidence>
<dbReference type="Pfam" id="PF02518">
    <property type="entry name" value="HATPase_c"/>
    <property type="match status" value="1"/>
</dbReference>
<dbReference type="SMART" id="SM00388">
    <property type="entry name" value="HisKA"/>
    <property type="match status" value="1"/>
</dbReference>
<dbReference type="SMART" id="SM00387">
    <property type="entry name" value="HATPase_c"/>
    <property type="match status" value="1"/>
</dbReference>
<keyword evidence="11" id="KW-1185">Reference proteome</keyword>
<feature type="domain" description="Histidine kinase" evidence="9">
    <location>
        <begin position="391"/>
        <end position="610"/>
    </location>
</feature>
<name>A0A2R4CFN1_9BURK</name>
<feature type="transmembrane region" description="Helical" evidence="8">
    <location>
        <begin position="232"/>
        <end position="251"/>
    </location>
</feature>
<dbReference type="CDD" id="cd00082">
    <property type="entry name" value="HisKA"/>
    <property type="match status" value="1"/>
</dbReference>
<dbReference type="Proteomes" id="UP000240505">
    <property type="component" value="Chromosome"/>
</dbReference>
<comment type="catalytic activity">
    <reaction evidence="1">
        <text>ATP + protein L-histidine = ADP + protein N-phospho-L-histidine.</text>
        <dbReference type="EC" id="2.7.13.3"/>
    </reaction>
</comment>
<evidence type="ECO:0000313" key="11">
    <source>
        <dbReference type="Proteomes" id="UP000240505"/>
    </source>
</evidence>
<dbReference type="PRINTS" id="PR00344">
    <property type="entry name" value="BCTRLSENSOR"/>
</dbReference>
<accession>A0A2R4CFN1</accession>
<dbReference type="Gene3D" id="3.30.565.10">
    <property type="entry name" value="Histidine kinase-like ATPase, C-terminal domain"/>
    <property type="match status" value="1"/>
</dbReference>
<dbReference type="PANTHER" id="PTHR43547:SF2">
    <property type="entry name" value="HYBRID SIGNAL TRANSDUCTION HISTIDINE KINASE C"/>
    <property type="match status" value="1"/>
</dbReference>
<reference evidence="10 11" key="1">
    <citation type="submission" date="2018-03" db="EMBL/GenBank/DDBJ databases">
        <title>Massilia armeniaca sp. nov., isolated from desert soil.</title>
        <authorList>
            <person name="Huang H."/>
            <person name="Ren M."/>
        </authorList>
    </citation>
    <scope>NUCLEOTIDE SEQUENCE [LARGE SCALE GENOMIC DNA]</scope>
    <source>
        <strain evidence="10 11">ZMN-3</strain>
    </source>
</reference>
<dbReference type="SUPFAM" id="SSF55874">
    <property type="entry name" value="ATPase domain of HSP90 chaperone/DNA topoisomerase II/histidine kinase"/>
    <property type="match status" value="1"/>
</dbReference>
<feature type="transmembrane region" description="Helical" evidence="8">
    <location>
        <begin position="305"/>
        <end position="328"/>
    </location>
</feature>
<evidence type="ECO:0000259" key="9">
    <source>
        <dbReference type="PROSITE" id="PS50109"/>
    </source>
</evidence>
<dbReference type="AlphaFoldDB" id="A0A2R4CFN1"/>
<evidence type="ECO:0000256" key="7">
    <source>
        <dbReference type="SAM" id="MobiDB-lite"/>
    </source>
</evidence>
<dbReference type="InterPro" id="IPR003594">
    <property type="entry name" value="HATPase_dom"/>
</dbReference>
<gene>
    <name evidence="10" type="ORF">C9I28_24535</name>
</gene>
<dbReference type="FunFam" id="3.30.565.10:FF:000006">
    <property type="entry name" value="Sensor histidine kinase WalK"/>
    <property type="match status" value="1"/>
</dbReference>
<dbReference type="InterPro" id="IPR004358">
    <property type="entry name" value="Sig_transdc_His_kin-like_C"/>
</dbReference>
<dbReference type="Gene3D" id="1.10.287.130">
    <property type="match status" value="1"/>
</dbReference>
<evidence type="ECO:0000256" key="3">
    <source>
        <dbReference type="ARBA" id="ARBA00012438"/>
    </source>
</evidence>
<evidence type="ECO:0000256" key="1">
    <source>
        <dbReference type="ARBA" id="ARBA00000085"/>
    </source>
</evidence>
<dbReference type="EC" id="2.7.13.3" evidence="3"/>
<dbReference type="InterPro" id="IPR036097">
    <property type="entry name" value="HisK_dim/P_sf"/>
</dbReference>
<feature type="transmembrane region" description="Helical" evidence="8">
    <location>
        <begin position="100"/>
        <end position="120"/>
    </location>
</feature>
<dbReference type="GO" id="GO:0000155">
    <property type="term" value="F:phosphorelay sensor kinase activity"/>
    <property type="evidence" value="ECO:0007669"/>
    <property type="project" value="InterPro"/>
</dbReference>
<feature type="transmembrane region" description="Helical" evidence="8">
    <location>
        <begin position="164"/>
        <end position="187"/>
    </location>
</feature>
<dbReference type="InterPro" id="IPR005467">
    <property type="entry name" value="His_kinase_dom"/>
</dbReference>
<evidence type="ECO:0000256" key="4">
    <source>
        <dbReference type="ARBA" id="ARBA00022553"/>
    </source>
</evidence>
<sequence>MPSACGRRSSRSPSGRRWSRSGWAPSEWCRRNDTPMGTLVCARPNRMVATARLPCHIDSTGGGMFDAPGAMHGTGNALTGPATAAAGHGDRHDEAAGMTVPYVVAACTAIALANLVGWLTQTRALISIAPGLPAMVPATTLLALLAAAGLWLRWRWPAWRGGEVLAASVIVASAAIMACHLGGAAPAPFRFADGGMESYATLSSSLTASIFFMLGLALLLSMGGRHTMLGQCIALAVLLLALLNLSGYLFRGTFLFRILPGRGTSILTSTELILLAAGTVFLRPRAGLMAAVTGDLPAARISRRLLVAAFVIPVVTAGGAVLAARYGLYDAGTALPLFVWTMIVLFLVIVWRFALRLLAVDVARSHAERELQGALRELRAEHDRKDVFLATLAHELRNPLAPISAAAEVLRHGGGQDAAERERIGTIVATQAANLVSLVNDLLDVERVNSGRIALDKHVLDLREAITGALEQVRPLLARKRHDCQVEAPTAPVYVCGDLKRLVQVVVNLLNNAAKYTPPGGTLLVTVTTGERSVALTVEDNGIGIAADLLGRVFEPYAQAELTPDRAEGGLGLGLSLVKRLTELHGGSVAASSAGAGQGSRFTVTLPLMTVVGQRG</sequence>
<evidence type="ECO:0000256" key="5">
    <source>
        <dbReference type="ARBA" id="ARBA00022679"/>
    </source>
</evidence>
<dbReference type="KEGG" id="masz:C9I28_24535"/>
<keyword evidence="6" id="KW-0418">Kinase</keyword>
<keyword evidence="8" id="KW-0472">Membrane</keyword>
<organism evidence="10 11">
    <name type="scientific">Pseudoduganella armeniaca</name>
    <dbReference type="NCBI Taxonomy" id="2072590"/>
    <lineage>
        <taxon>Bacteria</taxon>
        <taxon>Pseudomonadati</taxon>
        <taxon>Pseudomonadota</taxon>
        <taxon>Betaproteobacteria</taxon>
        <taxon>Burkholderiales</taxon>
        <taxon>Oxalobacteraceae</taxon>
        <taxon>Telluria group</taxon>
        <taxon>Pseudoduganella</taxon>
    </lineage>
</organism>
<dbReference type="PANTHER" id="PTHR43547">
    <property type="entry name" value="TWO-COMPONENT HISTIDINE KINASE"/>
    <property type="match status" value="1"/>
</dbReference>
<feature type="region of interest" description="Disordered" evidence="7">
    <location>
        <begin position="1"/>
        <end position="26"/>
    </location>
</feature>
<comment type="subcellular location">
    <subcellularLocation>
        <location evidence="2">Cell inner membrane</location>
        <topology evidence="2">Multi-pass membrane protein</topology>
    </subcellularLocation>
</comment>
<dbReference type="PROSITE" id="PS50109">
    <property type="entry name" value="HIS_KIN"/>
    <property type="match status" value="1"/>
</dbReference>
<evidence type="ECO:0000256" key="8">
    <source>
        <dbReference type="SAM" id="Phobius"/>
    </source>
</evidence>
<feature type="transmembrane region" description="Helical" evidence="8">
    <location>
        <begin position="199"/>
        <end position="220"/>
    </location>
</feature>
<keyword evidence="4" id="KW-0597">Phosphoprotein</keyword>
<feature type="transmembrane region" description="Helical" evidence="8">
    <location>
        <begin position="263"/>
        <end position="284"/>
    </location>
</feature>
<evidence type="ECO:0000313" key="10">
    <source>
        <dbReference type="EMBL" id="AVR98451.1"/>
    </source>
</evidence>
<dbReference type="OrthoDB" id="8746274at2"/>
<dbReference type="SUPFAM" id="SSF47384">
    <property type="entry name" value="Homodimeric domain of signal transducing histidine kinase"/>
    <property type="match status" value="1"/>
</dbReference>
<dbReference type="InterPro" id="IPR036890">
    <property type="entry name" value="HATPase_C_sf"/>
</dbReference>
<dbReference type="Pfam" id="PF00512">
    <property type="entry name" value="HisKA"/>
    <property type="match status" value="1"/>
</dbReference>
<dbReference type="CDD" id="cd00075">
    <property type="entry name" value="HATPase"/>
    <property type="match status" value="1"/>
</dbReference>
<protein>
    <recommendedName>
        <fullName evidence="3">histidine kinase</fullName>
        <ecNumber evidence="3">2.7.13.3</ecNumber>
    </recommendedName>
</protein>